<reference evidence="1 2" key="1">
    <citation type="submission" date="2024-09" db="EMBL/GenBank/DDBJ databases">
        <authorList>
            <person name="Lee S.D."/>
        </authorList>
    </citation>
    <scope>NUCLEOTIDE SEQUENCE [LARGE SCALE GENOMIC DNA]</scope>
    <source>
        <strain evidence="1 2">N1-1</strain>
    </source>
</reference>
<name>A0ABV6VMN3_9ACTN</name>
<accession>A0ABV6VMN3</accession>
<dbReference type="EMBL" id="JBHEZX010000032">
    <property type="protein sequence ID" value="MFC1414938.1"/>
    <property type="molecule type" value="Genomic_DNA"/>
</dbReference>
<keyword evidence="2" id="KW-1185">Reference proteome</keyword>
<comment type="caution">
    <text evidence="1">The sequence shown here is derived from an EMBL/GenBank/DDBJ whole genome shotgun (WGS) entry which is preliminary data.</text>
</comment>
<protein>
    <submittedName>
        <fullName evidence="1">Uncharacterized protein</fullName>
    </submittedName>
</protein>
<sequence length="126" mass="13997">MKYFGFYREMPYKVGAQIQASDLPRSGAAGESEDVAAYMNGCESLVVVPGIEQDPYDESQTVLGGYGLRTDGNWVWPVMAIHLVRKYGLTVPGDFKARMASLNYSAPTLARAEIIEIFKQAKPELW</sequence>
<proteinExistence type="predicted"/>
<gene>
    <name evidence="1" type="ORF">ACEZDG_37355</name>
</gene>
<dbReference type="Proteomes" id="UP001592582">
    <property type="component" value="Unassembled WGS sequence"/>
</dbReference>
<evidence type="ECO:0000313" key="1">
    <source>
        <dbReference type="EMBL" id="MFC1414938.1"/>
    </source>
</evidence>
<organism evidence="1 2">
    <name type="scientific">Streptacidiphilus alkalitolerans</name>
    <dbReference type="NCBI Taxonomy" id="3342712"/>
    <lineage>
        <taxon>Bacteria</taxon>
        <taxon>Bacillati</taxon>
        <taxon>Actinomycetota</taxon>
        <taxon>Actinomycetes</taxon>
        <taxon>Kitasatosporales</taxon>
        <taxon>Streptomycetaceae</taxon>
        <taxon>Streptacidiphilus</taxon>
    </lineage>
</organism>
<dbReference type="RefSeq" id="WP_380519329.1">
    <property type="nucleotide sequence ID" value="NZ_JBHEZX010000032.1"/>
</dbReference>
<evidence type="ECO:0000313" key="2">
    <source>
        <dbReference type="Proteomes" id="UP001592582"/>
    </source>
</evidence>